<feature type="binding site" evidence="6">
    <location>
        <position position="151"/>
    </location>
    <ligand>
        <name>FMN</name>
        <dbReference type="ChEBI" id="CHEBI:58210"/>
    </ligand>
</feature>
<dbReference type="InterPro" id="IPR011251">
    <property type="entry name" value="Luciferase-like_dom"/>
</dbReference>
<evidence type="ECO:0000256" key="5">
    <source>
        <dbReference type="ARBA" id="ARBA00033748"/>
    </source>
</evidence>
<name>A0AAE3SV92_9HYPH</name>
<evidence type="ECO:0000256" key="6">
    <source>
        <dbReference type="PIRSR" id="PIRSR000337-1"/>
    </source>
</evidence>
<evidence type="ECO:0000256" key="2">
    <source>
        <dbReference type="ARBA" id="ARBA00022643"/>
    </source>
</evidence>
<comment type="similarity">
    <text evidence="5">Belongs to the NtaA/SnaA/DszA monooxygenase family.</text>
</comment>
<evidence type="ECO:0000259" key="7">
    <source>
        <dbReference type="Pfam" id="PF00296"/>
    </source>
</evidence>
<keyword evidence="1 6" id="KW-0285">Flavoprotein</keyword>
<sequence>MTRKRQISLGAFLHPSGHHVAAWRHPDAEPDAGVNLANYTRLARLAESAAFDLVFLADTVAVPSEEPDYVSRTTRATLFEPLTLISALAAVTERIGLIATVSTSFNAPYNLARYFASLDLLSGGRAGWNLVTSGSRLEGENFNDLEGYVSHEERYARAAEYADVVQGLWDSWEDGAILDDRASGRYLDASKLHRLRHRGRYFNVEGPLGIPPSAQGRPVLVQAGSSPSGRDLAAKSAEAVFTAQRTLADAQEFYGDVKERTRRYGRSADDIRILPGVFPVVGRTEEEARAKFQVLQDLVHPVVGLNYIQSHLGGVDLSGYPLDGPLPENLPKTEGNRSRQEILLDLARKRNLTIRELYLEIAGARGHWQIVGTPVEVADALESYFREGGADGFNIMPPHPTGLDDFIELVLPELRRRGLFREGYEGDTLRDHLGLHKPANRFVAPAAAE</sequence>
<dbReference type="GO" id="GO:0004497">
    <property type="term" value="F:monooxygenase activity"/>
    <property type="evidence" value="ECO:0007669"/>
    <property type="project" value="UniProtKB-KW"/>
</dbReference>
<gene>
    <name evidence="8" type="ORF">NOF55_10190</name>
</gene>
<keyword evidence="2 6" id="KW-0288">FMN</keyword>
<dbReference type="PANTHER" id="PTHR30011">
    <property type="entry name" value="ALKANESULFONATE MONOOXYGENASE-RELATED"/>
    <property type="match status" value="1"/>
</dbReference>
<dbReference type="InterPro" id="IPR036661">
    <property type="entry name" value="Luciferase-like_sf"/>
</dbReference>
<dbReference type="InterPro" id="IPR051260">
    <property type="entry name" value="Diverse_substr_monoxygenases"/>
</dbReference>
<dbReference type="Pfam" id="PF00296">
    <property type="entry name" value="Bac_luciferase"/>
    <property type="match status" value="1"/>
</dbReference>
<comment type="caution">
    <text evidence="8">The sequence shown here is derived from an EMBL/GenBank/DDBJ whole genome shotgun (WGS) entry which is preliminary data.</text>
</comment>
<dbReference type="PANTHER" id="PTHR30011:SF16">
    <property type="entry name" value="C2H2 FINGER DOMAIN TRANSCRIPTION FACTOR (EUROFUNG)-RELATED"/>
    <property type="match status" value="1"/>
</dbReference>
<feature type="domain" description="Luciferase-like" evidence="7">
    <location>
        <begin position="25"/>
        <end position="391"/>
    </location>
</feature>
<evidence type="ECO:0000313" key="9">
    <source>
        <dbReference type="Proteomes" id="UP001208771"/>
    </source>
</evidence>
<dbReference type="GO" id="GO:0016705">
    <property type="term" value="F:oxidoreductase activity, acting on paired donors, with incorporation or reduction of molecular oxygen"/>
    <property type="evidence" value="ECO:0007669"/>
    <property type="project" value="InterPro"/>
</dbReference>
<dbReference type="EMBL" id="JANFPI010000003">
    <property type="protein sequence ID" value="MCX8997478.1"/>
    <property type="molecule type" value="Genomic_DNA"/>
</dbReference>
<feature type="binding site" evidence="6">
    <location>
        <position position="58"/>
    </location>
    <ligand>
        <name>FMN</name>
        <dbReference type="ChEBI" id="CHEBI:58210"/>
    </ligand>
</feature>
<evidence type="ECO:0000256" key="4">
    <source>
        <dbReference type="ARBA" id="ARBA00023033"/>
    </source>
</evidence>
<evidence type="ECO:0000313" key="8">
    <source>
        <dbReference type="EMBL" id="MCX8997478.1"/>
    </source>
</evidence>
<evidence type="ECO:0000256" key="1">
    <source>
        <dbReference type="ARBA" id="ARBA00022630"/>
    </source>
</evidence>
<feature type="binding site" evidence="6">
    <location>
        <position position="100"/>
    </location>
    <ligand>
        <name>FMN</name>
        <dbReference type="ChEBI" id="CHEBI:58210"/>
    </ligand>
</feature>
<protein>
    <submittedName>
        <fullName evidence="8">LLM class flavin-dependent oxidoreductase</fullName>
    </submittedName>
</protein>
<keyword evidence="3" id="KW-0560">Oxidoreductase</keyword>
<dbReference type="Gene3D" id="3.20.20.30">
    <property type="entry name" value="Luciferase-like domain"/>
    <property type="match status" value="1"/>
</dbReference>
<proteinExistence type="inferred from homology"/>
<feature type="binding site" evidence="6">
    <location>
        <position position="226"/>
    </location>
    <ligand>
        <name>FMN</name>
        <dbReference type="ChEBI" id="CHEBI:58210"/>
    </ligand>
</feature>
<feature type="binding site" evidence="6">
    <location>
        <position position="225"/>
    </location>
    <ligand>
        <name>FMN</name>
        <dbReference type="ChEBI" id="CHEBI:58210"/>
    </ligand>
</feature>
<feature type="binding site" evidence="6">
    <location>
        <position position="155"/>
    </location>
    <ligand>
        <name>FMN</name>
        <dbReference type="ChEBI" id="CHEBI:58210"/>
    </ligand>
</feature>
<evidence type="ECO:0000256" key="3">
    <source>
        <dbReference type="ARBA" id="ARBA00023002"/>
    </source>
</evidence>
<organism evidence="8 9">
    <name type="scientific">Ectorhizobium quercum</name>
    <dbReference type="NCBI Taxonomy" id="2965071"/>
    <lineage>
        <taxon>Bacteria</taxon>
        <taxon>Pseudomonadati</taxon>
        <taxon>Pseudomonadota</taxon>
        <taxon>Alphaproteobacteria</taxon>
        <taxon>Hyphomicrobiales</taxon>
        <taxon>Rhizobiaceae</taxon>
        <taxon>Ectorhizobium</taxon>
    </lineage>
</organism>
<dbReference type="SUPFAM" id="SSF51679">
    <property type="entry name" value="Bacterial luciferase-like"/>
    <property type="match status" value="1"/>
</dbReference>
<keyword evidence="4" id="KW-0503">Monooxygenase</keyword>
<dbReference type="CDD" id="cd01095">
    <property type="entry name" value="Nitrilotriacetate_monoxgenase"/>
    <property type="match status" value="1"/>
</dbReference>
<dbReference type="InterPro" id="IPR016215">
    <property type="entry name" value="NTA_MOA"/>
</dbReference>
<reference evidence="8" key="1">
    <citation type="submission" date="2022-07" db="EMBL/GenBank/DDBJ databases">
        <title>Ectorhizobium quercum gen.nov., sp. nov.</title>
        <authorList>
            <person name="Ma T."/>
            <person name="Li Y."/>
        </authorList>
    </citation>
    <scope>NUCLEOTIDE SEQUENCE</scope>
    <source>
        <strain evidence="8">BDR2-2</strain>
    </source>
</reference>
<dbReference type="PIRSF" id="PIRSF000337">
    <property type="entry name" value="NTA_MOA"/>
    <property type="match status" value="1"/>
</dbReference>
<accession>A0AAE3SV92</accession>
<dbReference type="AlphaFoldDB" id="A0AAE3SV92"/>
<keyword evidence="9" id="KW-1185">Reference proteome</keyword>
<dbReference type="Proteomes" id="UP001208771">
    <property type="component" value="Unassembled WGS sequence"/>
</dbReference>
<dbReference type="NCBIfam" id="TIGR03860">
    <property type="entry name" value="FMN_nitrolo"/>
    <property type="match status" value="1"/>
</dbReference>
<dbReference type="RefSeq" id="WP_306411266.1">
    <property type="nucleotide sequence ID" value="NZ_JANFPI010000003.1"/>
</dbReference>